<evidence type="ECO:0000313" key="1">
    <source>
        <dbReference type="EMBL" id="JAH74222.1"/>
    </source>
</evidence>
<proteinExistence type="predicted"/>
<reference evidence="1" key="1">
    <citation type="submission" date="2014-11" db="EMBL/GenBank/DDBJ databases">
        <authorList>
            <person name="Amaro Gonzalez C."/>
        </authorList>
    </citation>
    <scope>NUCLEOTIDE SEQUENCE</scope>
</reference>
<dbReference type="EMBL" id="GBXM01034355">
    <property type="protein sequence ID" value="JAH74222.1"/>
    <property type="molecule type" value="Transcribed_RNA"/>
</dbReference>
<protein>
    <submittedName>
        <fullName evidence="1">Uncharacterized protein</fullName>
    </submittedName>
</protein>
<accession>A0A0E9V868</accession>
<reference evidence="1" key="2">
    <citation type="journal article" date="2015" name="Fish Shellfish Immunol.">
        <title>Early steps in the European eel (Anguilla anguilla)-Vibrio vulnificus interaction in the gills: Role of the RtxA13 toxin.</title>
        <authorList>
            <person name="Callol A."/>
            <person name="Pajuelo D."/>
            <person name="Ebbesson L."/>
            <person name="Teles M."/>
            <person name="MacKenzie S."/>
            <person name="Amaro C."/>
        </authorList>
    </citation>
    <scope>NUCLEOTIDE SEQUENCE</scope>
</reference>
<name>A0A0E9V868_ANGAN</name>
<dbReference type="AlphaFoldDB" id="A0A0E9V868"/>
<sequence>MLQSTMLLLPNVIMTHNGNFVKLTNNINTNNNNNHIVNWDPVCTHPVLQSFSQILLSNHPCISLVK</sequence>
<organism evidence="1">
    <name type="scientific">Anguilla anguilla</name>
    <name type="common">European freshwater eel</name>
    <name type="synonym">Muraena anguilla</name>
    <dbReference type="NCBI Taxonomy" id="7936"/>
    <lineage>
        <taxon>Eukaryota</taxon>
        <taxon>Metazoa</taxon>
        <taxon>Chordata</taxon>
        <taxon>Craniata</taxon>
        <taxon>Vertebrata</taxon>
        <taxon>Euteleostomi</taxon>
        <taxon>Actinopterygii</taxon>
        <taxon>Neopterygii</taxon>
        <taxon>Teleostei</taxon>
        <taxon>Anguilliformes</taxon>
        <taxon>Anguillidae</taxon>
        <taxon>Anguilla</taxon>
    </lineage>
</organism>